<comment type="caution">
    <text evidence="3">The sequence shown here is derived from an EMBL/GenBank/DDBJ whole genome shotgun (WGS) entry which is preliminary data.</text>
</comment>
<evidence type="ECO:0000259" key="2">
    <source>
        <dbReference type="Pfam" id="PF04073"/>
    </source>
</evidence>
<dbReference type="InterPro" id="IPR036754">
    <property type="entry name" value="YbaK/aa-tRNA-synt-asso_dom_sf"/>
</dbReference>
<feature type="domain" description="YbaK/aminoacyl-tRNA synthetase-associated" evidence="2">
    <location>
        <begin position="27"/>
        <end position="157"/>
    </location>
</feature>
<dbReference type="InterPro" id="IPR040285">
    <property type="entry name" value="ProX/PRXD1"/>
</dbReference>
<comment type="similarity">
    <text evidence="1">Belongs to the PRORSD1 family.</text>
</comment>
<dbReference type="Gene3D" id="3.90.960.10">
    <property type="entry name" value="YbaK/aminoacyl-tRNA synthetase-associated domain"/>
    <property type="match status" value="1"/>
</dbReference>
<dbReference type="EMBL" id="JBHRTR010000007">
    <property type="protein sequence ID" value="MFC3226126.1"/>
    <property type="molecule type" value="Genomic_DNA"/>
</dbReference>
<dbReference type="Pfam" id="PF04073">
    <property type="entry name" value="tRNA_edit"/>
    <property type="match status" value="1"/>
</dbReference>
<evidence type="ECO:0000313" key="3">
    <source>
        <dbReference type="EMBL" id="MFC3226126.1"/>
    </source>
</evidence>
<dbReference type="PANTHER" id="PTHR31423:SF3">
    <property type="entry name" value="PROLYL-TRNA SYNTHETASE ASSOCIATED DOMAIN-CONTAINING PROTEIN 1-RELATED"/>
    <property type="match status" value="1"/>
</dbReference>
<sequence>MSDLPTSPDALLARLDELGIRTETVSHDPVFTVEESQTLRGPGGALSGPGGHCKSLFLKDKKGQLWLVVADEDRKVDMKALQGAIGSGRLSFGKPDLLFEVLGVRPGSVTPFALVNDTGRQVKVILDAAMMKKAPLHYHPLLNDRTTRIAPDDLLRFIAACGHEPMVVDLDAADAGPPAAG</sequence>
<protein>
    <submittedName>
        <fullName evidence="3">Prolyl-tRNA synthetase associated domain-containing protein</fullName>
    </submittedName>
</protein>
<keyword evidence="4" id="KW-1185">Reference proteome</keyword>
<gene>
    <name evidence="3" type="ORF">ACFOGJ_02740</name>
</gene>
<dbReference type="Proteomes" id="UP001595528">
    <property type="component" value="Unassembled WGS sequence"/>
</dbReference>
<dbReference type="SUPFAM" id="SSF55826">
    <property type="entry name" value="YbaK/ProRS associated domain"/>
    <property type="match status" value="1"/>
</dbReference>
<evidence type="ECO:0000256" key="1">
    <source>
        <dbReference type="ARBA" id="ARBA00010201"/>
    </source>
</evidence>
<dbReference type="PANTHER" id="PTHR31423">
    <property type="entry name" value="YBAK DOMAIN-CONTAINING PROTEIN"/>
    <property type="match status" value="1"/>
</dbReference>
<evidence type="ECO:0000313" key="4">
    <source>
        <dbReference type="Proteomes" id="UP001595528"/>
    </source>
</evidence>
<organism evidence="3 4">
    <name type="scientific">Marinibaculum pumilum</name>
    <dbReference type="NCBI Taxonomy" id="1766165"/>
    <lineage>
        <taxon>Bacteria</taxon>
        <taxon>Pseudomonadati</taxon>
        <taxon>Pseudomonadota</taxon>
        <taxon>Alphaproteobacteria</taxon>
        <taxon>Rhodospirillales</taxon>
        <taxon>Rhodospirillaceae</taxon>
        <taxon>Marinibaculum</taxon>
    </lineage>
</organism>
<name>A0ABV7KUT4_9PROT</name>
<proteinExistence type="inferred from homology"/>
<reference evidence="4" key="1">
    <citation type="journal article" date="2019" name="Int. J. Syst. Evol. Microbiol.">
        <title>The Global Catalogue of Microorganisms (GCM) 10K type strain sequencing project: providing services to taxonomists for standard genome sequencing and annotation.</title>
        <authorList>
            <consortium name="The Broad Institute Genomics Platform"/>
            <consortium name="The Broad Institute Genome Sequencing Center for Infectious Disease"/>
            <person name="Wu L."/>
            <person name="Ma J."/>
        </authorList>
    </citation>
    <scope>NUCLEOTIDE SEQUENCE [LARGE SCALE GENOMIC DNA]</scope>
    <source>
        <strain evidence="4">KCTC 42964</strain>
    </source>
</reference>
<dbReference type="InterPro" id="IPR007214">
    <property type="entry name" value="YbaK/aa-tRNA-synth-assoc-dom"/>
</dbReference>
<dbReference type="CDD" id="cd04335">
    <property type="entry name" value="PrdX_deacylase"/>
    <property type="match status" value="1"/>
</dbReference>
<dbReference type="RefSeq" id="WP_379897925.1">
    <property type="nucleotide sequence ID" value="NZ_JBHRTR010000007.1"/>
</dbReference>
<accession>A0ABV7KUT4</accession>